<dbReference type="InterPro" id="IPR004568">
    <property type="entry name" value="Ppantetheine-prot_Trfase_dom"/>
</dbReference>
<comment type="catalytic activity">
    <reaction evidence="8">
        <text>apo-[ACP] + CoA = holo-[ACP] + adenosine 3',5'-bisphosphate + H(+)</text>
        <dbReference type="Rhea" id="RHEA:12068"/>
        <dbReference type="Rhea" id="RHEA-COMP:9685"/>
        <dbReference type="Rhea" id="RHEA-COMP:9690"/>
        <dbReference type="ChEBI" id="CHEBI:15378"/>
        <dbReference type="ChEBI" id="CHEBI:29999"/>
        <dbReference type="ChEBI" id="CHEBI:57287"/>
        <dbReference type="ChEBI" id="CHEBI:58343"/>
        <dbReference type="ChEBI" id="CHEBI:64479"/>
        <dbReference type="EC" id="2.7.8.7"/>
    </reaction>
</comment>
<dbReference type="Pfam" id="PF01648">
    <property type="entry name" value="ACPS"/>
    <property type="match status" value="1"/>
</dbReference>
<dbReference type="InterPro" id="IPR008278">
    <property type="entry name" value="4-PPantetheinyl_Trfase_dom"/>
</dbReference>
<keyword evidence="11" id="KW-1185">Reference proteome</keyword>
<comment type="cofactor">
    <cofactor evidence="8">
        <name>Mg(2+)</name>
        <dbReference type="ChEBI" id="CHEBI:18420"/>
    </cofactor>
</comment>
<evidence type="ECO:0000259" key="9">
    <source>
        <dbReference type="Pfam" id="PF01648"/>
    </source>
</evidence>
<comment type="subcellular location">
    <subcellularLocation>
        <location evidence="8">Cytoplasm</location>
    </subcellularLocation>
</comment>
<evidence type="ECO:0000256" key="2">
    <source>
        <dbReference type="ARBA" id="ARBA00022679"/>
    </source>
</evidence>
<evidence type="ECO:0000313" key="10">
    <source>
        <dbReference type="EMBL" id="GGX59277.1"/>
    </source>
</evidence>
<dbReference type="GO" id="GO:0005737">
    <property type="term" value="C:cytoplasm"/>
    <property type="evidence" value="ECO:0007669"/>
    <property type="project" value="UniProtKB-SubCell"/>
</dbReference>
<keyword evidence="2 8" id="KW-0808">Transferase</keyword>
<feature type="domain" description="4'-phosphopantetheinyl transferase" evidence="9">
    <location>
        <begin position="4"/>
        <end position="110"/>
    </location>
</feature>
<dbReference type="HAMAP" id="MF_00101">
    <property type="entry name" value="AcpS"/>
    <property type="match status" value="1"/>
</dbReference>
<keyword evidence="5 8" id="KW-0460">Magnesium</keyword>
<comment type="similarity">
    <text evidence="8">Belongs to the P-Pant transferase superfamily. AcpS family.</text>
</comment>
<evidence type="ECO:0000256" key="3">
    <source>
        <dbReference type="ARBA" id="ARBA00022723"/>
    </source>
</evidence>
<evidence type="ECO:0000256" key="8">
    <source>
        <dbReference type="HAMAP-Rule" id="MF_00101"/>
    </source>
</evidence>
<dbReference type="Proteomes" id="UP000600865">
    <property type="component" value="Unassembled WGS sequence"/>
</dbReference>
<evidence type="ECO:0000256" key="4">
    <source>
        <dbReference type="ARBA" id="ARBA00022832"/>
    </source>
</evidence>
<dbReference type="Gene3D" id="3.90.470.20">
    <property type="entry name" value="4'-phosphopantetheinyl transferase domain"/>
    <property type="match status" value="1"/>
</dbReference>
<dbReference type="GO" id="GO:0000287">
    <property type="term" value="F:magnesium ion binding"/>
    <property type="evidence" value="ECO:0007669"/>
    <property type="project" value="UniProtKB-UniRule"/>
</dbReference>
<evidence type="ECO:0000256" key="6">
    <source>
        <dbReference type="ARBA" id="ARBA00023098"/>
    </source>
</evidence>
<evidence type="ECO:0000256" key="5">
    <source>
        <dbReference type="ARBA" id="ARBA00022842"/>
    </source>
</evidence>
<reference evidence="10 11" key="1">
    <citation type="journal article" date="2014" name="Int. J. Syst. Evol. Microbiol.">
        <title>Complete genome sequence of Corynebacterium casei LMG S-19264T (=DSM 44701T), isolated from a smear-ripened cheese.</title>
        <authorList>
            <consortium name="US DOE Joint Genome Institute (JGI-PGF)"/>
            <person name="Walter F."/>
            <person name="Albersmeier A."/>
            <person name="Kalinowski J."/>
            <person name="Ruckert C."/>
        </authorList>
    </citation>
    <scope>NUCLEOTIDE SEQUENCE [LARGE SCALE GENOMIC DNA]</scope>
    <source>
        <strain evidence="10 11">KCTC 23968</strain>
    </source>
</reference>
<evidence type="ECO:0000256" key="7">
    <source>
        <dbReference type="ARBA" id="ARBA00023160"/>
    </source>
</evidence>
<gene>
    <name evidence="8 10" type="primary">acpS</name>
    <name evidence="10" type="ORF">GCM10011309_06150</name>
</gene>
<feature type="binding site" evidence="8">
    <location>
        <position position="57"/>
    </location>
    <ligand>
        <name>Mg(2+)</name>
        <dbReference type="ChEBI" id="CHEBI:18420"/>
    </ligand>
</feature>
<keyword evidence="8" id="KW-0963">Cytoplasm</keyword>
<organism evidence="10 11">
    <name type="scientific">Litorimonas cladophorae</name>
    <dbReference type="NCBI Taxonomy" id="1220491"/>
    <lineage>
        <taxon>Bacteria</taxon>
        <taxon>Pseudomonadati</taxon>
        <taxon>Pseudomonadota</taxon>
        <taxon>Alphaproteobacteria</taxon>
        <taxon>Maricaulales</taxon>
        <taxon>Robiginitomaculaceae</taxon>
    </lineage>
</organism>
<sequence length="137" mass="15005">MILGIGTDICDIRRIEQSIDRFGARFLNKTFTQHEQAYCESKARPGMSYAKRFAAKEAVAKAIAGPETGSLSWLSVEIENDLSGRPIITLHNEALKRADALSPEDHITAIHLSLSDDYPYATAFAIAEAVPDVRQGA</sequence>
<keyword evidence="3 8" id="KW-0479">Metal-binding</keyword>
<dbReference type="EC" id="2.7.8.7" evidence="8"/>
<dbReference type="InterPro" id="IPR002582">
    <property type="entry name" value="ACPS"/>
</dbReference>
<keyword evidence="1 8" id="KW-0444">Lipid biosynthesis</keyword>
<dbReference type="EMBL" id="BMYV01000001">
    <property type="protein sequence ID" value="GGX59277.1"/>
    <property type="molecule type" value="Genomic_DNA"/>
</dbReference>
<dbReference type="AlphaFoldDB" id="A0A918KFN1"/>
<keyword evidence="6 8" id="KW-0443">Lipid metabolism</keyword>
<accession>A0A918KFN1</accession>
<keyword evidence="7 8" id="KW-0275">Fatty acid biosynthesis</keyword>
<dbReference type="RefSeq" id="WP_189581129.1">
    <property type="nucleotide sequence ID" value="NZ_BMYV01000001.1"/>
</dbReference>
<dbReference type="InterPro" id="IPR037143">
    <property type="entry name" value="4-PPantetheinyl_Trfase_dom_sf"/>
</dbReference>
<keyword evidence="4 8" id="KW-0276">Fatty acid metabolism</keyword>
<comment type="function">
    <text evidence="8">Transfers the 4'-phosphopantetheine moiety from coenzyme A to a Ser of acyl-carrier-protein.</text>
</comment>
<dbReference type="NCBIfam" id="TIGR00516">
    <property type="entry name" value="acpS"/>
    <property type="match status" value="1"/>
</dbReference>
<feature type="binding site" evidence="8">
    <location>
        <position position="8"/>
    </location>
    <ligand>
        <name>Mg(2+)</name>
        <dbReference type="ChEBI" id="CHEBI:18420"/>
    </ligand>
</feature>
<comment type="caution">
    <text evidence="10">The sequence shown here is derived from an EMBL/GenBank/DDBJ whole genome shotgun (WGS) entry which is preliminary data.</text>
</comment>
<dbReference type="SUPFAM" id="SSF56214">
    <property type="entry name" value="4'-phosphopantetheinyl transferase"/>
    <property type="match status" value="1"/>
</dbReference>
<proteinExistence type="inferred from homology"/>
<dbReference type="NCBIfam" id="TIGR00556">
    <property type="entry name" value="pantethn_trn"/>
    <property type="match status" value="1"/>
</dbReference>
<dbReference type="GO" id="GO:0006633">
    <property type="term" value="P:fatty acid biosynthetic process"/>
    <property type="evidence" value="ECO:0007669"/>
    <property type="project" value="UniProtKB-UniRule"/>
</dbReference>
<protein>
    <recommendedName>
        <fullName evidence="8">Holo-[acyl-carrier-protein] synthase</fullName>
        <shortName evidence="8">Holo-ACP synthase</shortName>
        <ecNumber evidence="8">2.7.8.7</ecNumber>
    </recommendedName>
    <alternativeName>
        <fullName evidence="8">4'-phosphopantetheinyl transferase AcpS</fullName>
    </alternativeName>
</protein>
<dbReference type="GO" id="GO:0008897">
    <property type="term" value="F:holo-[acyl-carrier-protein] synthase activity"/>
    <property type="evidence" value="ECO:0007669"/>
    <property type="project" value="UniProtKB-UniRule"/>
</dbReference>
<evidence type="ECO:0000313" key="11">
    <source>
        <dbReference type="Proteomes" id="UP000600865"/>
    </source>
</evidence>
<name>A0A918KFN1_9PROT</name>
<evidence type="ECO:0000256" key="1">
    <source>
        <dbReference type="ARBA" id="ARBA00022516"/>
    </source>
</evidence>